<dbReference type="PANTHER" id="PTHR18929">
    <property type="entry name" value="PROTEIN DISULFIDE ISOMERASE"/>
    <property type="match status" value="1"/>
</dbReference>
<evidence type="ECO:0000259" key="12">
    <source>
        <dbReference type="PROSITE" id="PS51352"/>
    </source>
</evidence>
<dbReference type="PROSITE" id="PS51352">
    <property type="entry name" value="THIOREDOXIN_2"/>
    <property type="match status" value="1"/>
</dbReference>
<evidence type="ECO:0000256" key="5">
    <source>
        <dbReference type="ARBA" id="ARBA00022729"/>
    </source>
</evidence>
<evidence type="ECO:0000313" key="13">
    <source>
        <dbReference type="EMBL" id="NOV40791.1"/>
    </source>
</evidence>
<dbReference type="GO" id="GO:0003756">
    <property type="term" value="F:protein disulfide isomerase activity"/>
    <property type="evidence" value="ECO:0007669"/>
    <property type="project" value="UniProtKB-EC"/>
</dbReference>
<evidence type="ECO:0000256" key="4">
    <source>
        <dbReference type="ARBA" id="ARBA00012723"/>
    </source>
</evidence>
<evidence type="ECO:0000256" key="2">
    <source>
        <dbReference type="ARBA" id="ARBA00004319"/>
    </source>
</evidence>
<feature type="domain" description="Thioredoxin" evidence="12">
    <location>
        <begin position="9"/>
        <end position="131"/>
    </location>
</feature>
<dbReference type="InterPro" id="IPR036249">
    <property type="entry name" value="Thioredoxin-like_sf"/>
</dbReference>
<accession>A0A6M2D5V7</accession>
<keyword evidence="6" id="KW-0677">Repeat</keyword>
<dbReference type="PANTHER" id="PTHR18929:SF240">
    <property type="entry name" value="PROTEIN DISULFIDE-ISOMERASE"/>
    <property type="match status" value="1"/>
</dbReference>
<dbReference type="EC" id="5.3.4.1" evidence="4"/>
<comment type="similarity">
    <text evidence="3">Belongs to the protein disulfide isomerase family.</text>
</comment>
<dbReference type="AlphaFoldDB" id="A0A6M2D5V7"/>
<dbReference type="Gene3D" id="3.40.30.10">
    <property type="entry name" value="Glutaredoxin"/>
    <property type="match status" value="2"/>
</dbReference>
<keyword evidence="7" id="KW-0256">Endoplasmic reticulum</keyword>
<protein>
    <recommendedName>
        <fullName evidence="4">protein disulfide-isomerase</fullName>
        <ecNumber evidence="4">5.3.4.1</ecNumber>
    </recommendedName>
</protein>
<proteinExistence type="inferred from homology"/>
<evidence type="ECO:0000256" key="9">
    <source>
        <dbReference type="ARBA" id="ARBA00023235"/>
    </source>
</evidence>
<name>A0A6M2D5V7_RHIMP</name>
<dbReference type="GO" id="GO:0006457">
    <property type="term" value="P:protein folding"/>
    <property type="evidence" value="ECO:0007669"/>
    <property type="project" value="TreeGrafter"/>
</dbReference>
<evidence type="ECO:0000256" key="1">
    <source>
        <dbReference type="ARBA" id="ARBA00001182"/>
    </source>
</evidence>
<organism evidence="13">
    <name type="scientific">Rhipicephalus microplus</name>
    <name type="common">Cattle tick</name>
    <name type="synonym">Boophilus microplus</name>
    <dbReference type="NCBI Taxonomy" id="6941"/>
    <lineage>
        <taxon>Eukaryota</taxon>
        <taxon>Metazoa</taxon>
        <taxon>Ecdysozoa</taxon>
        <taxon>Arthropoda</taxon>
        <taxon>Chelicerata</taxon>
        <taxon>Arachnida</taxon>
        <taxon>Acari</taxon>
        <taxon>Parasitiformes</taxon>
        <taxon>Ixodida</taxon>
        <taxon>Ixodoidea</taxon>
        <taxon>Ixodidae</taxon>
        <taxon>Rhipicephalinae</taxon>
        <taxon>Rhipicephalus</taxon>
        <taxon>Boophilus</taxon>
    </lineage>
</organism>
<dbReference type="Pfam" id="PF13848">
    <property type="entry name" value="Thioredoxin_6"/>
    <property type="match status" value="1"/>
</dbReference>
<evidence type="ECO:0000256" key="10">
    <source>
        <dbReference type="ARBA" id="ARBA00023284"/>
    </source>
</evidence>
<dbReference type="VEuPathDB" id="VectorBase:LOC119179957"/>
<dbReference type="GO" id="GO:0005788">
    <property type="term" value="C:endoplasmic reticulum lumen"/>
    <property type="evidence" value="ECO:0007669"/>
    <property type="project" value="UniProtKB-SubCell"/>
</dbReference>
<dbReference type="EMBL" id="GHWJ01008054">
    <property type="protein sequence ID" value="NOV40791.1"/>
    <property type="molecule type" value="Transcribed_RNA"/>
</dbReference>
<dbReference type="SUPFAM" id="SSF52833">
    <property type="entry name" value="Thioredoxin-like"/>
    <property type="match status" value="2"/>
</dbReference>
<evidence type="ECO:0000256" key="7">
    <source>
        <dbReference type="ARBA" id="ARBA00022824"/>
    </source>
</evidence>
<dbReference type="Pfam" id="PF00085">
    <property type="entry name" value="Thioredoxin"/>
    <property type="match status" value="1"/>
</dbReference>
<sequence>MFSLRLIGLLCFLASANCSVYEVEDSVLLLNDSNFEQAIEDHKLLFVMFYLPFVDDCQAMAPEFAKAAKQLEDAGSGIKLAKVYASFEGHLSWEYVRGIPTLMFYREGQLVRYSGNRTAEAMVQWVRKKAGNLAQPLFTADDARAFVDSAQVAVVGFFKNQTSVEAKEFLKAAYVLDHHVFAITSNDVVYRELGATKDGVMLFKKFDDRNTTLDMPVTSENVQKFVQQNSLPLVVDFTNQNAPDVFSWPTRQYLTGALVFFLYSLKTGK</sequence>
<keyword evidence="10" id="KW-0676">Redox-active center</keyword>
<dbReference type="FunFam" id="3.40.30.10:FF:000042">
    <property type="entry name" value="protein disulfide-isomerase A2"/>
    <property type="match status" value="1"/>
</dbReference>
<dbReference type="OrthoDB" id="72053at2759"/>
<dbReference type="InterPro" id="IPR013766">
    <property type="entry name" value="Thioredoxin_domain"/>
</dbReference>
<evidence type="ECO:0000256" key="8">
    <source>
        <dbReference type="ARBA" id="ARBA00023157"/>
    </source>
</evidence>
<evidence type="ECO:0000256" key="11">
    <source>
        <dbReference type="SAM" id="SignalP"/>
    </source>
</evidence>
<keyword evidence="5 11" id="KW-0732">Signal</keyword>
<keyword evidence="9 13" id="KW-0413">Isomerase</keyword>
<dbReference type="CDD" id="cd02981">
    <property type="entry name" value="PDI_b_family"/>
    <property type="match status" value="1"/>
</dbReference>
<comment type="catalytic activity">
    <reaction evidence="1">
        <text>Catalyzes the rearrangement of -S-S- bonds in proteins.</text>
        <dbReference type="EC" id="5.3.4.1"/>
    </reaction>
</comment>
<dbReference type="CDD" id="cd02961">
    <property type="entry name" value="PDI_a_family"/>
    <property type="match status" value="1"/>
</dbReference>
<reference evidence="13" key="1">
    <citation type="submission" date="2019-09" db="EMBL/GenBank/DDBJ databases">
        <title>Organ-specific transcriptomic study of the physiology of the cattle tick, Rhipicephalus microplus.</title>
        <authorList>
            <person name="Tirloni L."/>
            <person name="Braz G."/>
            <person name="Gandara A.C.P."/>
            <person name="Sabadin G.A."/>
            <person name="da Silva R.M."/>
            <person name="Guizzo M.G."/>
            <person name="Machado J.A."/>
            <person name="Costa E.P."/>
            <person name="Gomes H.F."/>
            <person name="Moraes J."/>
            <person name="Mota M.B.S."/>
            <person name="Mesquita R.D."/>
            <person name="Alvarenga P.H."/>
            <person name="Alves F."/>
            <person name="Seixas A."/>
            <person name="da Fonseca R.N."/>
            <person name="Fogaca A."/>
            <person name="Logullo C."/>
            <person name="Tanaka A."/>
            <person name="Daffre S."/>
            <person name="Termignoni C."/>
            <person name="Vaz I.S.Jr."/>
            <person name="Oliveira P.L."/>
            <person name="Ribeiro J.M."/>
        </authorList>
    </citation>
    <scope>NUCLEOTIDE SEQUENCE</scope>
    <source>
        <strain evidence="13">Porto Alegre</strain>
    </source>
</reference>
<feature type="chain" id="PRO_5027095455" description="protein disulfide-isomerase" evidence="11">
    <location>
        <begin position="19"/>
        <end position="269"/>
    </location>
</feature>
<evidence type="ECO:0000256" key="3">
    <source>
        <dbReference type="ARBA" id="ARBA00006347"/>
    </source>
</evidence>
<feature type="signal peptide" evidence="11">
    <location>
        <begin position="1"/>
        <end position="18"/>
    </location>
</feature>
<keyword evidence="8" id="KW-1015">Disulfide bond</keyword>
<comment type="subcellular location">
    <subcellularLocation>
        <location evidence="2">Endoplasmic reticulum lumen</location>
    </subcellularLocation>
</comment>
<dbReference type="GO" id="GO:0034976">
    <property type="term" value="P:response to endoplasmic reticulum stress"/>
    <property type="evidence" value="ECO:0007669"/>
    <property type="project" value="TreeGrafter"/>
</dbReference>
<evidence type="ECO:0000256" key="6">
    <source>
        <dbReference type="ARBA" id="ARBA00022737"/>
    </source>
</evidence>